<feature type="transmembrane region" description="Helical" evidence="7">
    <location>
        <begin position="311"/>
        <end position="341"/>
    </location>
</feature>
<dbReference type="EMBL" id="JBBPCC010000035">
    <property type="protein sequence ID" value="MEK8132790.1"/>
    <property type="molecule type" value="Genomic_DNA"/>
</dbReference>
<evidence type="ECO:0000256" key="5">
    <source>
        <dbReference type="ARBA" id="ARBA00022989"/>
    </source>
</evidence>
<comment type="caution">
    <text evidence="8">The sequence shown here is derived from an EMBL/GenBank/DDBJ whole genome shotgun (WGS) entry which is preliminary data.</text>
</comment>
<evidence type="ECO:0000256" key="7">
    <source>
        <dbReference type="SAM" id="Phobius"/>
    </source>
</evidence>
<dbReference type="NCBIfam" id="TIGR00937">
    <property type="entry name" value="2A51"/>
    <property type="match status" value="1"/>
</dbReference>
<dbReference type="PIRSF" id="PIRSF004810">
    <property type="entry name" value="ChrA"/>
    <property type="match status" value="1"/>
</dbReference>
<feature type="transmembrane region" description="Helical" evidence="7">
    <location>
        <begin position="224"/>
        <end position="244"/>
    </location>
</feature>
<dbReference type="RefSeq" id="WP_341419913.1">
    <property type="nucleotide sequence ID" value="NZ_JBBPCC010000035.1"/>
</dbReference>
<keyword evidence="9" id="KW-1185">Reference proteome</keyword>
<evidence type="ECO:0000256" key="2">
    <source>
        <dbReference type="ARBA" id="ARBA00005262"/>
    </source>
</evidence>
<name>A0ABU9DV86_9BACL</name>
<evidence type="ECO:0000256" key="4">
    <source>
        <dbReference type="ARBA" id="ARBA00022692"/>
    </source>
</evidence>
<organism evidence="8 9">
    <name type="scientific">Paenibacillus filicis</name>
    <dbReference type="NCBI Taxonomy" id="669464"/>
    <lineage>
        <taxon>Bacteria</taxon>
        <taxon>Bacillati</taxon>
        <taxon>Bacillota</taxon>
        <taxon>Bacilli</taxon>
        <taxon>Bacillales</taxon>
        <taxon>Paenibacillaceae</taxon>
        <taxon>Paenibacillus</taxon>
    </lineage>
</organism>
<dbReference type="Proteomes" id="UP001469365">
    <property type="component" value="Unassembled WGS sequence"/>
</dbReference>
<dbReference type="PANTHER" id="PTHR33567:SF3">
    <property type="entry name" value="CHROMATE ION TRANSPORTER (EUROFUNG)"/>
    <property type="match status" value="1"/>
</dbReference>
<proteinExistence type="inferred from homology"/>
<evidence type="ECO:0000313" key="9">
    <source>
        <dbReference type="Proteomes" id="UP001469365"/>
    </source>
</evidence>
<keyword evidence="5 7" id="KW-1133">Transmembrane helix</keyword>
<protein>
    <submittedName>
        <fullName evidence="8">Chromate efflux transporter</fullName>
    </submittedName>
</protein>
<evidence type="ECO:0000256" key="6">
    <source>
        <dbReference type="ARBA" id="ARBA00023136"/>
    </source>
</evidence>
<feature type="transmembrane region" description="Helical" evidence="7">
    <location>
        <begin position="404"/>
        <end position="421"/>
    </location>
</feature>
<evidence type="ECO:0000256" key="1">
    <source>
        <dbReference type="ARBA" id="ARBA00004651"/>
    </source>
</evidence>
<accession>A0ABU9DV86</accession>
<feature type="transmembrane region" description="Helical" evidence="7">
    <location>
        <begin position="108"/>
        <end position="131"/>
    </location>
</feature>
<feature type="transmembrane region" description="Helical" evidence="7">
    <location>
        <begin position="137"/>
        <end position="156"/>
    </location>
</feature>
<keyword evidence="3" id="KW-1003">Cell membrane</keyword>
<dbReference type="InterPro" id="IPR014047">
    <property type="entry name" value="Chr_Tranpt_l_chain"/>
</dbReference>
<dbReference type="InterPro" id="IPR003370">
    <property type="entry name" value="Chromate_transpt"/>
</dbReference>
<dbReference type="PANTHER" id="PTHR33567">
    <property type="entry name" value="CHROMATE ION TRANSPORTER (EUROFUNG)"/>
    <property type="match status" value="1"/>
</dbReference>
<feature type="transmembrane region" description="Helical" evidence="7">
    <location>
        <begin position="353"/>
        <end position="373"/>
    </location>
</feature>
<sequence>MNKAREKASVEMSDSGGAAGIRQDGFKEAYSARLLGVFASSLKLGLTSFGGPVAHLGYFRHEYVERRRWVDERSYAELVAMCQFLPGPASSQVGIGIGTIRAGWLGGVVAWLGFTAPSALLLMLFGFYIQYATPGSMGWIHGLKLVAVAIVAHAVLGMGQKLITGPALAAVALLAAAVSLLWPSVYSQVSVLAAAGIFGCFRRAERTQEGKPMFAESPMGIGKLAGACCLLLFGLLLVLLPLLSRASGHPLLQMTDGVYRAGSLVFGGGHVVLPLLEREFLSAGWVSRGDFLAGYGAAQAVPGPLFTFVSYLGMAGFGVGGALLATAAIFLPAFLLVFGVLPFWNVVRKQPRLQGSVAAVNAAVVGILAAAFYNPIWISAVNGAADLAAAAVLFALLQFAKAPPWIIVLLGLLYGLGSSLVG</sequence>
<dbReference type="Pfam" id="PF02417">
    <property type="entry name" value="Chromate_transp"/>
    <property type="match status" value="2"/>
</dbReference>
<comment type="subcellular location">
    <subcellularLocation>
        <location evidence="1">Cell membrane</location>
        <topology evidence="1">Multi-pass membrane protein</topology>
    </subcellularLocation>
</comment>
<evidence type="ECO:0000256" key="3">
    <source>
        <dbReference type="ARBA" id="ARBA00022475"/>
    </source>
</evidence>
<keyword evidence="6 7" id="KW-0472">Membrane</keyword>
<feature type="transmembrane region" description="Helical" evidence="7">
    <location>
        <begin position="163"/>
        <end position="182"/>
    </location>
</feature>
<keyword evidence="4 7" id="KW-0812">Transmembrane</keyword>
<evidence type="ECO:0000313" key="8">
    <source>
        <dbReference type="EMBL" id="MEK8132790.1"/>
    </source>
</evidence>
<reference evidence="8 9" key="1">
    <citation type="submission" date="2024-04" db="EMBL/GenBank/DDBJ databases">
        <title>draft genome sequnece of Paenibacillus filicis.</title>
        <authorList>
            <person name="Kim D.-U."/>
        </authorList>
    </citation>
    <scope>NUCLEOTIDE SEQUENCE [LARGE SCALE GENOMIC DNA]</scope>
    <source>
        <strain evidence="8 9">KACC14197</strain>
    </source>
</reference>
<comment type="similarity">
    <text evidence="2">Belongs to the chromate ion transporter (CHR) (TC 2.A.51) family.</text>
</comment>
<gene>
    <name evidence="8" type="primary">chrA</name>
    <name evidence="8" type="ORF">WMW72_33410</name>
</gene>